<dbReference type="AlphaFoldDB" id="A0A644UVW4"/>
<dbReference type="Pfam" id="PF02391">
    <property type="entry name" value="MoaE"/>
    <property type="match status" value="1"/>
</dbReference>
<dbReference type="EMBL" id="VSSQ01000173">
    <property type="protein sequence ID" value="MPL83236.1"/>
    <property type="molecule type" value="Genomic_DNA"/>
</dbReference>
<dbReference type="Gene3D" id="3.90.1170.40">
    <property type="entry name" value="Molybdopterin biosynthesis MoaE subunit"/>
    <property type="match status" value="1"/>
</dbReference>
<dbReference type="InterPro" id="IPR036563">
    <property type="entry name" value="MoaE_sf"/>
</dbReference>
<evidence type="ECO:0000313" key="1">
    <source>
        <dbReference type="EMBL" id="MPL83236.1"/>
    </source>
</evidence>
<gene>
    <name evidence="1" type="primary">moaE_2</name>
    <name evidence="2" type="synonym">moaE_3</name>
    <name evidence="1" type="ORF">SDC9_29186</name>
    <name evidence="2" type="ORF">SDC9_29503</name>
</gene>
<dbReference type="EC" id="2.8.1.12" evidence="1"/>
<accession>A0A644UVW4</accession>
<sequence length="149" mass="16923">MVIKIVEKDDEYYEIQDLVDSLKKDKKIDESGAIFTFEGFVRGTEKSNEGEKIVDKMILTTPNKEKAQKDLEKIAESVKIKYGIFRVAIIHFIGEFYTGDPLFLTAVLGPHRNETLDALKEVIERTKFDVEFKKEEISSTGTKIIMAGG</sequence>
<dbReference type="EMBL" id="VSSQ01000177">
    <property type="protein sequence ID" value="MPL83548.1"/>
    <property type="molecule type" value="Genomic_DNA"/>
</dbReference>
<reference evidence="1" key="1">
    <citation type="submission" date="2019-08" db="EMBL/GenBank/DDBJ databases">
        <authorList>
            <person name="Kucharzyk K."/>
            <person name="Murdoch R.W."/>
            <person name="Higgins S."/>
            <person name="Loffler F."/>
        </authorList>
    </citation>
    <scope>NUCLEOTIDE SEQUENCE</scope>
</reference>
<keyword evidence="1" id="KW-0808">Transferase</keyword>
<dbReference type="GO" id="GO:0006777">
    <property type="term" value="P:Mo-molybdopterin cofactor biosynthetic process"/>
    <property type="evidence" value="ECO:0007669"/>
    <property type="project" value="InterPro"/>
</dbReference>
<evidence type="ECO:0000313" key="2">
    <source>
        <dbReference type="EMBL" id="MPL83548.1"/>
    </source>
</evidence>
<dbReference type="PANTHER" id="PTHR23404">
    <property type="entry name" value="MOLYBDOPTERIN SYNTHASE RELATED"/>
    <property type="match status" value="1"/>
</dbReference>
<protein>
    <submittedName>
        <fullName evidence="1">Molybdopterin synthase catalytic subunit</fullName>
        <ecNumber evidence="1">2.8.1.12</ecNumber>
    </submittedName>
</protein>
<dbReference type="InterPro" id="IPR003448">
    <property type="entry name" value="Mopterin_biosynth_MoaE"/>
</dbReference>
<name>A0A644UVW4_9ZZZZ</name>
<comment type="caution">
    <text evidence="1">The sequence shown here is derived from an EMBL/GenBank/DDBJ whole genome shotgun (WGS) entry which is preliminary data.</text>
</comment>
<dbReference type="GO" id="GO:0030366">
    <property type="term" value="F:molybdopterin synthase activity"/>
    <property type="evidence" value="ECO:0007669"/>
    <property type="project" value="UniProtKB-EC"/>
</dbReference>
<proteinExistence type="predicted"/>
<dbReference type="SUPFAM" id="SSF54690">
    <property type="entry name" value="Molybdopterin synthase subunit MoaE"/>
    <property type="match status" value="1"/>
</dbReference>
<organism evidence="1">
    <name type="scientific">bioreactor metagenome</name>
    <dbReference type="NCBI Taxonomy" id="1076179"/>
    <lineage>
        <taxon>unclassified sequences</taxon>
        <taxon>metagenomes</taxon>
        <taxon>ecological metagenomes</taxon>
    </lineage>
</organism>